<evidence type="ECO:0000256" key="1">
    <source>
        <dbReference type="ARBA" id="ARBA00007458"/>
    </source>
</evidence>
<accession>A0AAE4MBY7</accession>
<feature type="domain" description="Transglutaminase-like" evidence="2">
    <location>
        <begin position="111"/>
        <end position="182"/>
    </location>
</feature>
<dbReference type="EMBL" id="JAWDKA010000003">
    <property type="protein sequence ID" value="MDV0441404.1"/>
    <property type="molecule type" value="Genomic_DNA"/>
</dbReference>
<sequence>MRPAKNVIYPSITPAVTSGDTSVRITFPFRHLNHSFTISVPASLYEGAKSSGKSARVPAGIGDAWLAGYYAAFVEDPSLTSFYRTLLSGMRKIRSAQNYDDDDYLEMLAAFVQSIPYDTEKVASIDRAPRFPVETVVDGRGICSDKSLLLAGLLSHEGYAVAILQFTAENHVAVGIPVQDGYDFRGCGCAVIESTAISYVGDAEGEFPAGDGSMRVLASRPKVFFVGHGSKRYGSITEISRILVVRSTLKEKLSETGDLVTMIKTQEEKITRDKEALTVSRESLSCLEAETAKLSDDAELFAAKYASYKKSVASHNARVTGLAKQIERYNAAVDEYNRLAAVAGFIQHNRLDRRSVSAKIQNMQL</sequence>
<proteinExistence type="inferred from homology"/>
<organism evidence="3 4">
    <name type="scientific">Methanorbis furvi</name>
    <dbReference type="NCBI Taxonomy" id="3028299"/>
    <lineage>
        <taxon>Archaea</taxon>
        <taxon>Methanobacteriati</taxon>
        <taxon>Methanobacteriota</taxon>
        <taxon>Stenosarchaea group</taxon>
        <taxon>Methanomicrobia</taxon>
        <taxon>Methanomicrobiales</taxon>
        <taxon>Methanocorpusculaceae</taxon>
        <taxon>Methanorbis</taxon>
    </lineage>
</organism>
<name>A0AAE4MBY7_9EURY</name>
<dbReference type="Pfam" id="PF04473">
    <property type="entry name" value="DUF553"/>
    <property type="match status" value="1"/>
</dbReference>
<dbReference type="AlphaFoldDB" id="A0AAE4MBY7"/>
<comment type="caution">
    <text evidence="3">The sequence shown here is derived from an EMBL/GenBank/DDBJ whole genome shotgun (WGS) entry which is preliminary data.</text>
</comment>
<comment type="similarity">
    <text evidence="1">Belongs to the UPF0252 family.</text>
</comment>
<keyword evidence="4" id="KW-1185">Reference proteome</keyword>
<reference evidence="3" key="1">
    <citation type="submission" date="2023-06" db="EMBL/GenBank/DDBJ databases">
        <title>Genome sequence of Methancorpusculaceae sp. Ag1.</title>
        <authorList>
            <person name="Protasov E."/>
            <person name="Platt K."/>
            <person name="Poehlein A."/>
            <person name="Daniel R."/>
            <person name="Brune A."/>
        </authorList>
    </citation>
    <scope>NUCLEOTIDE SEQUENCE</scope>
    <source>
        <strain evidence="3">Ag1</strain>
    </source>
</reference>
<gene>
    <name evidence="3" type="ORF">McpAg1_05900</name>
</gene>
<protein>
    <recommendedName>
        <fullName evidence="2">Transglutaminase-like domain-containing protein</fullName>
    </recommendedName>
</protein>
<evidence type="ECO:0000313" key="4">
    <source>
        <dbReference type="Proteomes" id="UP001273136"/>
    </source>
</evidence>
<evidence type="ECO:0000313" key="3">
    <source>
        <dbReference type="EMBL" id="MDV0441404.1"/>
    </source>
</evidence>
<dbReference type="RefSeq" id="WP_338093803.1">
    <property type="nucleotide sequence ID" value="NZ_JAWDKA010000003.1"/>
</dbReference>
<dbReference type="Proteomes" id="UP001273136">
    <property type="component" value="Unassembled WGS sequence"/>
</dbReference>
<evidence type="ECO:0000259" key="2">
    <source>
        <dbReference type="Pfam" id="PF04473"/>
    </source>
</evidence>
<dbReference type="InterPro" id="IPR007562">
    <property type="entry name" value="Transglutaminase-like_domain"/>
</dbReference>
<dbReference type="Gene3D" id="3.10.620.30">
    <property type="match status" value="1"/>
</dbReference>